<evidence type="ECO:0000259" key="10">
    <source>
        <dbReference type="PROSITE" id="PS50240"/>
    </source>
</evidence>
<dbReference type="InterPro" id="IPR050430">
    <property type="entry name" value="Peptidase_S1"/>
</dbReference>
<dbReference type="InterPro" id="IPR018114">
    <property type="entry name" value="TRYPSIN_HIS"/>
</dbReference>
<dbReference type="InterPro" id="IPR033116">
    <property type="entry name" value="TRYPSIN_SER"/>
</dbReference>
<evidence type="ECO:0000256" key="8">
    <source>
        <dbReference type="RuleBase" id="RU363034"/>
    </source>
</evidence>
<keyword evidence="5 8" id="KW-0720">Serine protease</keyword>
<comment type="caution">
    <text evidence="11">The sequence shown here is derived from an EMBL/GenBank/DDBJ whole genome shotgun (WGS) entry which is preliminary data.</text>
</comment>
<dbReference type="InterPro" id="IPR009003">
    <property type="entry name" value="Peptidase_S1_PA"/>
</dbReference>
<reference evidence="11 12" key="1">
    <citation type="journal article" date="2023" name="Insect Mol. Biol.">
        <title>Genome sequencing provides insights into the evolution of gene families encoding plant cell wall-degrading enzymes in longhorned beetles.</title>
        <authorList>
            <person name="Shin N.R."/>
            <person name="Okamura Y."/>
            <person name="Kirsch R."/>
            <person name="Pauchet Y."/>
        </authorList>
    </citation>
    <scope>NUCLEOTIDE SEQUENCE [LARGE SCALE GENOMIC DNA]</scope>
    <source>
        <strain evidence="11">EAD_L_NR</strain>
    </source>
</reference>
<evidence type="ECO:0000256" key="2">
    <source>
        <dbReference type="ARBA" id="ARBA00022670"/>
    </source>
</evidence>
<feature type="domain" description="Peptidase S1" evidence="10">
    <location>
        <begin position="41"/>
        <end position="266"/>
    </location>
</feature>
<evidence type="ECO:0000256" key="6">
    <source>
        <dbReference type="ARBA" id="ARBA00023145"/>
    </source>
</evidence>
<keyword evidence="12" id="KW-1185">Reference proteome</keyword>
<evidence type="ECO:0000256" key="7">
    <source>
        <dbReference type="ARBA" id="ARBA00023157"/>
    </source>
</evidence>
<evidence type="ECO:0000313" key="12">
    <source>
        <dbReference type="Proteomes" id="UP001159042"/>
    </source>
</evidence>
<dbReference type="InterPro" id="IPR001314">
    <property type="entry name" value="Peptidase_S1A"/>
</dbReference>
<dbReference type="PROSITE" id="PS00135">
    <property type="entry name" value="TRYPSIN_SER"/>
    <property type="match status" value="1"/>
</dbReference>
<keyword evidence="3 9" id="KW-0732">Signal</keyword>
<dbReference type="FunFam" id="2.40.10.10:FF:000077">
    <property type="entry name" value="Predicted protein"/>
    <property type="match status" value="1"/>
</dbReference>
<dbReference type="AlphaFoldDB" id="A0AAV8VV96"/>
<dbReference type="GO" id="GO:0006508">
    <property type="term" value="P:proteolysis"/>
    <property type="evidence" value="ECO:0007669"/>
    <property type="project" value="UniProtKB-KW"/>
</dbReference>
<dbReference type="Proteomes" id="UP001159042">
    <property type="component" value="Unassembled WGS sequence"/>
</dbReference>
<proteinExistence type="inferred from homology"/>
<accession>A0AAV8VV96</accession>
<keyword evidence="2 8" id="KW-0645">Protease</keyword>
<dbReference type="PROSITE" id="PS00134">
    <property type="entry name" value="TRYPSIN_HIS"/>
    <property type="match status" value="1"/>
</dbReference>
<feature type="chain" id="PRO_5044023912" description="Peptidase S1 domain-containing protein" evidence="9">
    <location>
        <begin position="18"/>
        <end position="267"/>
    </location>
</feature>
<keyword evidence="7" id="KW-1015">Disulfide bond</keyword>
<dbReference type="PANTHER" id="PTHR24276">
    <property type="entry name" value="POLYSERASE-RELATED"/>
    <property type="match status" value="1"/>
</dbReference>
<evidence type="ECO:0000256" key="5">
    <source>
        <dbReference type="ARBA" id="ARBA00022825"/>
    </source>
</evidence>
<dbReference type="GO" id="GO:0004252">
    <property type="term" value="F:serine-type endopeptidase activity"/>
    <property type="evidence" value="ECO:0007669"/>
    <property type="project" value="InterPro"/>
</dbReference>
<name>A0AAV8VV96_9CUCU</name>
<keyword evidence="6" id="KW-0865">Zymogen</keyword>
<dbReference type="EMBL" id="JANEYG010000028">
    <property type="protein sequence ID" value="KAJ8918085.1"/>
    <property type="molecule type" value="Genomic_DNA"/>
</dbReference>
<dbReference type="CDD" id="cd00190">
    <property type="entry name" value="Tryp_SPc"/>
    <property type="match status" value="1"/>
</dbReference>
<evidence type="ECO:0000313" key="11">
    <source>
        <dbReference type="EMBL" id="KAJ8918085.1"/>
    </source>
</evidence>
<dbReference type="Gene3D" id="2.40.10.10">
    <property type="entry name" value="Trypsin-like serine proteases"/>
    <property type="match status" value="1"/>
</dbReference>
<comment type="similarity">
    <text evidence="1">Belongs to the peptidase S1 family.</text>
</comment>
<evidence type="ECO:0000256" key="4">
    <source>
        <dbReference type="ARBA" id="ARBA00022801"/>
    </source>
</evidence>
<dbReference type="SUPFAM" id="SSF50494">
    <property type="entry name" value="Trypsin-like serine proteases"/>
    <property type="match status" value="1"/>
</dbReference>
<sequence length="267" mass="28725">MFNSGVVILAAVAVALCAPKAKRLHILADLKRQHPQPDGRIVGGDDANIENYPYQLSLLYHGDHMCGASIIAPKWAVTAAHCTDGISAKNFKVRAGSTYHETGGQLIKVKHVHQHPGFDMSDMDFDISILELQENIKYTNKSSPIKLVDADQRAASGAIATVTGWGLLDQEDKLLPSHLQVVKVPVVSVEECEKVYGPFRITDRMLCAGFTEGGRDSCQGDSGGPLVLDGKLAGVVSWGYGCAVPKIPGVYTDVATLRDFVADITKI</sequence>
<evidence type="ECO:0000256" key="9">
    <source>
        <dbReference type="SAM" id="SignalP"/>
    </source>
</evidence>
<evidence type="ECO:0000256" key="3">
    <source>
        <dbReference type="ARBA" id="ARBA00022729"/>
    </source>
</evidence>
<dbReference type="PANTHER" id="PTHR24276:SF91">
    <property type="entry name" value="AT26814P-RELATED"/>
    <property type="match status" value="1"/>
</dbReference>
<dbReference type="PRINTS" id="PR00722">
    <property type="entry name" value="CHYMOTRYPSIN"/>
</dbReference>
<dbReference type="PROSITE" id="PS50240">
    <property type="entry name" value="TRYPSIN_DOM"/>
    <property type="match status" value="1"/>
</dbReference>
<dbReference type="Pfam" id="PF00089">
    <property type="entry name" value="Trypsin"/>
    <property type="match status" value="1"/>
</dbReference>
<gene>
    <name evidence="11" type="ORF">NQ315_011542</name>
</gene>
<evidence type="ECO:0000256" key="1">
    <source>
        <dbReference type="ARBA" id="ARBA00007664"/>
    </source>
</evidence>
<dbReference type="SMART" id="SM00020">
    <property type="entry name" value="Tryp_SPc"/>
    <property type="match status" value="1"/>
</dbReference>
<protein>
    <recommendedName>
        <fullName evidence="10">Peptidase S1 domain-containing protein</fullName>
    </recommendedName>
</protein>
<keyword evidence="4 8" id="KW-0378">Hydrolase</keyword>
<organism evidence="11 12">
    <name type="scientific">Exocentrus adspersus</name>
    <dbReference type="NCBI Taxonomy" id="1586481"/>
    <lineage>
        <taxon>Eukaryota</taxon>
        <taxon>Metazoa</taxon>
        <taxon>Ecdysozoa</taxon>
        <taxon>Arthropoda</taxon>
        <taxon>Hexapoda</taxon>
        <taxon>Insecta</taxon>
        <taxon>Pterygota</taxon>
        <taxon>Neoptera</taxon>
        <taxon>Endopterygota</taxon>
        <taxon>Coleoptera</taxon>
        <taxon>Polyphaga</taxon>
        <taxon>Cucujiformia</taxon>
        <taxon>Chrysomeloidea</taxon>
        <taxon>Cerambycidae</taxon>
        <taxon>Lamiinae</taxon>
        <taxon>Acanthocinini</taxon>
        <taxon>Exocentrus</taxon>
    </lineage>
</organism>
<dbReference type="InterPro" id="IPR043504">
    <property type="entry name" value="Peptidase_S1_PA_chymotrypsin"/>
</dbReference>
<dbReference type="InterPro" id="IPR001254">
    <property type="entry name" value="Trypsin_dom"/>
</dbReference>
<feature type="signal peptide" evidence="9">
    <location>
        <begin position="1"/>
        <end position="17"/>
    </location>
</feature>